<dbReference type="InterPro" id="IPR015035">
    <property type="entry name" value="DUF1918"/>
</dbReference>
<gene>
    <name evidence="2" type="ORF">GCM10007269_15470</name>
</gene>
<keyword evidence="3" id="KW-1185">Reference proteome</keyword>
<dbReference type="SUPFAM" id="SSF50118">
    <property type="entry name" value="Cell growth inhibitor/plasmid maintenance toxic component"/>
    <property type="match status" value="1"/>
</dbReference>
<dbReference type="EMBL" id="BMCM01000002">
    <property type="protein sequence ID" value="GGD73290.1"/>
    <property type="molecule type" value="Genomic_DNA"/>
</dbReference>
<comment type="caution">
    <text evidence="2">The sequence shown here is derived from an EMBL/GenBank/DDBJ whole genome shotgun (WGS) entry which is preliminary data.</text>
</comment>
<dbReference type="RefSeq" id="WP_306440984.1">
    <property type="nucleotide sequence ID" value="NZ_BMCM01000002.1"/>
</dbReference>
<evidence type="ECO:0000313" key="2">
    <source>
        <dbReference type="EMBL" id="GGD73290.1"/>
    </source>
</evidence>
<dbReference type="Pfam" id="PF08940">
    <property type="entry name" value="DUF1918"/>
    <property type="match status" value="1"/>
</dbReference>
<sequence length="62" mass="6841">MTMQAKPGDRLIVEGRTDTAHRREGEILEVHGDDGAPPYMVRWDDGHEGTVYPGPDAHVSGR</sequence>
<feature type="domain" description="DUF1918" evidence="1">
    <location>
        <begin position="3"/>
        <end position="59"/>
    </location>
</feature>
<reference evidence="3" key="1">
    <citation type="journal article" date="2019" name="Int. J. Syst. Evol. Microbiol.">
        <title>The Global Catalogue of Microorganisms (GCM) 10K type strain sequencing project: providing services to taxonomists for standard genome sequencing and annotation.</title>
        <authorList>
            <consortium name="The Broad Institute Genomics Platform"/>
            <consortium name="The Broad Institute Genome Sequencing Center for Infectious Disease"/>
            <person name="Wu L."/>
            <person name="Ma J."/>
        </authorList>
    </citation>
    <scope>NUCLEOTIDE SEQUENCE [LARGE SCALE GENOMIC DNA]</scope>
    <source>
        <strain evidence="3">CCM 7640</strain>
    </source>
</reference>
<accession>A0ABQ1RKX1</accession>
<dbReference type="Gene3D" id="2.30.30.440">
    <property type="entry name" value="Domain of unknown function DUF1918"/>
    <property type="match status" value="1"/>
</dbReference>
<protein>
    <recommendedName>
        <fullName evidence="1">DUF1918 domain-containing protein</fullName>
    </recommendedName>
</protein>
<evidence type="ECO:0000259" key="1">
    <source>
        <dbReference type="Pfam" id="PF08940"/>
    </source>
</evidence>
<organism evidence="2 3">
    <name type="scientific">Microbacterium murale</name>
    <dbReference type="NCBI Taxonomy" id="1081040"/>
    <lineage>
        <taxon>Bacteria</taxon>
        <taxon>Bacillati</taxon>
        <taxon>Actinomycetota</taxon>
        <taxon>Actinomycetes</taxon>
        <taxon>Micrococcales</taxon>
        <taxon>Microbacteriaceae</taxon>
        <taxon>Microbacterium</taxon>
    </lineage>
</organism>
<proteinExistence type="predicted"/>
<evidence type="ECO:0000313" key="3">
    <source>
        <dbReference type="Proteomes" id="UP000629365"/>
    </source>
</evidence>
<name>A0ABQ1RKX1_9MICO</name>
<dbReference type="Proteomes" id="UP000629365">
    <property type="component" value="Unassembled WGS sequence"/>
</dbReference>